<evidence type="ECO:0000313" key="2">
    <source>
        <dbReference type="Proteomes" id="UP001162501"/>
    </source>
</evidence>
<protein>
    <submittedName>
        <fullName evidence="1">Uncharacterized protein</fullName>
    </submittedName>
</protein>
<name>A0AC59ZNA2_RANTA</name>
<organism evidence="1 2">
    <name type="scientific">Rangifer tarandus platyrhynchus</name>
    <name type="common">Svalbard reindeer</name>
    <dbReference type="NCBI Taxonomy" id="3082113"/>
    <lineage>
        <taxon>Eukaryota</taxon>
        <taxon>Metazoa</taxon>
        <taxon>Chordata</taxon>
        <taxon>Craniata</taxon>
        <taxon>Vertebrata</taxon>
        <taxon>Euteleostomi</taxon>
        <taxon>Mammalia</taxon>
        <taxon>Eutheria</taxon>
        <taxon>Laurasiatheria</taxon>
        <taxon>Artiodactyla</taxon>
        <taxon>Ruminantia</taxon>
        <taxon>Pecora</taxon>
        <taxon>Cervidae</taxon>
        <taxon>Odocoileinae</taxon>
        <taxon>Rangifer</taxon>
    </lineage>
</organism>
<reference evidence="1" key="1">
    <citation type="submission" date="2023-05" db="EMBL/GenBank/DDBJ databases">
        <authorList>
            <consortium name="ELIXIR-Norway"/>
        </authorList>
    </citation>
    <scope>NUCLEOTIDE SEQUENCE</scope>
</reference>
<dbReference type="EMBL" id="OX596114">
    <property type="protein sequence ID" value="CAN0465691.1"/>
    <property type="molecule type" value="Genomic_DNA"/>
</dbReference>
<dbReference type="Proteomes" id="UP001162501">
    <property type="component" value="Chromosome 30"/>
</dbReference>
<gene>
    <name evidence="1" type="ORF">MRATA1EN22A_LOCUS20269</name>
</gene>
<accession>A0AC59ZNA2</accession>
<proteinExistence type="predicted"/>
<evidence type="ECO:0000313" key="1">
    <source>
        <dbReference type="EMBL" id="CAN0465691.1"/>
    </source>
</evidence>
<reference evidence="1" key="2">
    <citation type="submission" date="2025-03" db="EMBL/GenBank/DDBJ databases">
        <authorList>
            <consortium name="ELIXIR-Norway"/>
            <consortium name="Elixir Norway"/>
        </authorList>
    </citation>
    <scope>NUCLEOTIDE SEQUENCE</scope>
</reference>
<sequence>MCALLPPGSHGSQPPGTHPTHTHSHAFLRCQPGSCPFAFSWALLRAPRAATKCESPARAGEPAWSREGSTGTHAFSRTPCPALKLTITFGGSLGLFFFFKGLSHYIPSKKGKLLSVGVQSS</sequence>